<evidence type="ECO:0000256" key="5">
    <source>
        <dbReference type="ARBA" id="ARBA00023157"/>
    </source>
</evidence>
<evidence type="ECO:0000256" key="7">
    <source>
        <dbReference type="SAM" id="Phobius"/>
    </source>
</evidence>
<evidence type="ECO:0000259" key="8">
    <source>
        <dbReference type="PROSITE" id="PS50221"/>
    </source>
</evidence>
<evidence type="ECO:0000256" key="2">
    <source>
        <dbReference type="ARBA" id="ARBA00022692"/>
    </source>
</evidence>
<dbReference type="GeneID" id="6754685"/>
<reference evidence="10 11" key="1">
    <citation type="journal article" date="2008" name="Nature">
        <title>The Trichoplax genome and the nature of placozoans.</title>
        <authorList>
            <person name="Srivastava M."/>
            <person name="Begovic E."/>
            <person name="Chapman J."/>
            <person name="Putnam N.H."/>
            <person name="Hellsten U."/>
            <person name="Kawashima T."/>
            <person name="Kuo A."/>
            <person name="Mitros T."/>
            <person name="Salamov A."/>
            <person name="Carpenter M.L."/>
            <person name="Signorovitch A.Y."/>
            <person name="Moreno M.A."/>
            <person name="Kamm K."/>
            <person name="Grimwood J."/>
            <person name="Schmutz J."/>
            <person name="Shapiro H."/>
            <person name="Grigoriev I.V."/>
            <person name="Buss L.W."/>
            <person name="Schierwater B."/>
            <person name="Dellaporta S.L."/>
            <person name="Rokhsar D.S."/>
        </authorList>
    </citation>
    <scope>NUCLEOTIDE SEQUENCE [LARGE SCALE GENOMIC DNA]</scope>
    <source>
        <strain evidence="10 11">Grell-BS-1999</strain>
    </source>
</reference>
<feature type="domain" description="GAIN-B" evidence="8">
    <location>
        <begin position="183"/>
        <end position="372"/>
    </location>
</feature>
<dbReference type="EMBL" id="DS985246">
    <property type="protein sequence ID" value="EDV24333.1"/>
    <property type="molecule type" value="Genomic_DNA"/>
</dbReference>
<dbReference type="eggNOG" id="KOG4193">
    <property type="taxonomic scope" value="Eukaryota"/>
</dbReference>
<dbReference type="InParanoid" id="B3S057"/>
<keyword evidence="11" id="KW-1185">Reference proteome</keyword>
<evidence type="ECO:0000313" key="11">
    <source>
        <dbReference type="Proteomes" id="UP000009022"/>
    </source>
</evidence>
<evidence type="ECO:0000259" key="9">
    <source>
        <dbReference type="PROSITE" id="PS50261"/>
    </source>
</evidence>
<feature type="transmembrane region" description="Helical" evidence="7">
    <location>
        <begin position="518"/>
        <end position="538"/>
    </location>
</feature>
<dbReference type="OrthoDB" id="1100386at2759"/>
<dbReference type="KEGG" id="tad:TRIADDRAFT_57692"/>
<dbReference type="PROSITE" id="PS50261">
    <property type="entry name" value="G_PROTEIN_RECEP_F2_4"/>
    <property type="match status" value="1"/>
</dbReference>
<dbReference type="Proteomes" id="UP000009022">
    <property type="component" value="Unassembled WGS sequence"/>
</dbReference>
<dbReference type="FunFam" id="2.60.220.50:FF:000104">
    <property type="entry name" value="Predicted protein"/>
    <property type="match status" value="1"/>
</dbReference>
<dbReference type="PANTHER" id="PTHR12011">
    <property type="entry name" value="ADHESION G-PROTEIN COUPLED RECEPTOR"/>
    <property type="match status" value="1"/>
</dbReference>
<dbReference type="Pfam" id="PF01825">
    <property type="entry name" value="GPS"/>
    <property type="match status" value="1"/>
</dbReference>
<organism evidence="10 11">
    <name type="scientific">Trichoplax adhaerens</name>
    <name type="common">Trichoplax reptans</name>
    <dbReference type="NCBI Taxonomy" id="10228"/>
    <lineage>
        <taxon>Eukaryota</taxon>
        <taxon>Metazoa</taxon>
        <taxon>Placozoa</taxon>
        <taxon>Uniplacotomia</taxon>
        <taxon>Trichoplacea</taxon>
        <taxon>Trichoplacidae</taxon>
        <taxon>Trichoplax</taxon>
    </lineage>
</organism>
<dbReference type="Pfam" id="PF00002">
    <property type="entry name" value="7tm_2"/>
    <property type="match status" value="1"/>
</dbReference>
<feature type="transmembrane region" description="Helical" evidence="7">
    <location>
        <begin position="558"/>
        <end position="577"/>
    </location>
</feature>
<dbReference type="PROSITE" id="PS50221">
    <property type="entry name" value="GAIN_B"/>
    <property type="match status" value="1"/>
</dbReference>
<protein>
    <recommendedName>
        <fullName evidence="12">GPS domain-containing protein</fullName>
    </recommendedName>
</protein>
<dbReference type="InterPro" id="IPR017981">
    <property type="entry name" value="GPCR_2-like_7TM"/>
</dbReference>
<dbReference type="InterPro" id="IPR046338">
    <property type="entry name" value="GAIN_dom_sf"/>
</dbReference>
<dbReference type="Gene3D" id="1.20.1070.10">
    <property type="entry name" value="Rhodopsin 7-helix transmembrane proteins"/>
    <property type="match status" value="1"/>
</dbReference>
<feature type="domain" description="G-protein coupled receptors family 2 profile 2" evidence="9">
    <location>
        <begin position="475"/>
        <end position="670"/>
    </location>
</feature>
<dbReference type="HOGENOM" id="CLU_364987_0_0_1"/>
<feature type="compositionally biased region" description="Polar residues" evidence="6">
    <location>
        <begin position="745"/>
        <end position="754"/>
    </location>
</feature>
<comment type="subcellular location">
    <subcellularLocation>
        <location evidence="1">Membrane</location>
        <topology evidence="1">Multi-pass membrane protein</topology>
    </subcellularLocation>
</comment>
<feature type="transmembrane region" description="Helical" evidence="7">
    <location>
        <begin position="653"/>
        <end position="669"/>
    </location>
</feature>
<keyword evidence="5" id="KW-1015">Disulfide bond</keyword>
<dbReference type="PhylomeDB" id="B3S057"/>
<evidence type="ECO:0008006" key="12">
    <source>
        <dbReference type="Google" id="ProtNLM"/>
    </source>
</evidence>
<keyword evidence="4 7" id="KW-0472">Membrane</keyword>
<evidence type="ECO:0000256" key="3">
    <source>
        <dbReference type="ARBA" id="ARBA00022989"/>
    </source>
</evidence>
<evidence type="ECO:0000256" key="6">
    <source>
        <dbReference type="SAM" id="MobiDB-lite"/>
    </source>
</evidence>
<dbReference type="InterPro" id="IPR000203">
    <property type="entry name" value="GPS"/>
</dbReference>
<dbReference type="CTD" id="6754685"/>
<dbReference type="InterPro" id="IPR000832">
    <property type="entry name" value="GPCR_2_secretin-like"/>
</dbReference>
<sequence length="765" mass="86839">MQFERSSTVCSISRTFYFIAICLGTITFASYNPLVLTCTNELQVPLPSASTYFIPHDKYYPQSEYYNNHLFYNLKPFLQNQSLDGKALAAMIHYKIKSDCGFQCQSSIPVQQSYGIALKNATANTREQLWILQTQFFSGTLSIDQTLKQLAFMASSGTIRPVPKDLIIIYALLVKMSKNGDCSSMSTSSIKNLFSILDHLLKRELKSNWDIIQKLKVVNNTKIEIKRSYLVYAYFKHGQPDKLLFSARYFTLDYLIAAKRNNFGRRLQSDFLSKMEKDIISNVISASFKARSIYPLKSNATITFKHKLLWKANNLQNAYTTQCVYWDYKIKDGWSDTGCTIKSTNHTHTICVCNHLTDFALASVTVSQFTPSLTRVIANQGLIMARIKHPSQKLIASTPTIAYRRPRHVETTPPKINITEPVNLQFTYMSHGIALVCTALTAGTYYVLLRPFPKLLLSIYNYITTSGCNNCYKQTGCSAVASLTYFFIMATCTWTSIEINISITTKLGRFKQYKISRYFIYGYGTPLVLTIIIIATLYPNIVLPPFCWISPRNIEYIMIIPVSILSAVSLILLYTYYSAYQKLSLEEREILKKEKFNYFLNPFVIPLIDLTIIKTRTTIIVDCFLVILIGCGWLTRAAAFSHPSQQIDVPNDVLMIAYGVIIICWNCLYRRQSSNLYIGAPSEDSNSNDGIHNIEMEVQTDQVGQPSPQTVSYAWSHSHESNAHGFSDVVDKNSEILDNQYHPKSVSSTMSGNQRDAGVNTMIYE</sequence>
<keyword evidence="3 7" id="KW-1133">Transmembrane helix</keyword>
<dbReference type="Gene3D" id="2.60.220.50">
    <property type="match status" value="1"/>
</dbReference>
<evidence type="ECO:0000256" key="4">
    <source>
        <dbReference type="ARBA" id="ARBA00023136"/>
    </source>
</evidence>
<keyword evidence="2 7" id="KW-0812">Transmembrane</keyword>
<accession>B3S057</accession>
<feature type="transmembrane region" description="Helical" evidence="7">
    <location>
        <begin position="428"/>
        <end position="448"/>
    </location>
</feature>
<proteinExistence type="predicted"/>
<feature type="transmembrane region" description="Helical" evidence="7">
    <location>
        <begin position="619"/>
        <end position="641"/>
    </location>
</feature>
<gene>
    <name evidence="10" type="ORF">TRIADDRAFT_57692</name>
</gene>
<name>B3S057_TRIAD</name>
<evidence type="ECO:0000313" key="10">
    <source>
        <dbReference type="EMBL" id="EDV24333.1"/>
    </source>
</evidence>
<dbReference type="GO" id="GO:0004930">
    <property type="term" value="F:G protein-coupled receptor activity"/>
    <property type="evidence" value="ECO:0007669"/>
    <property type="project" value="InterPro"/>
</dbReference>
<evidence type="ECO:0000256" key="1">
    <source>
        <dbReference type="ARBA" id="ARBA00004141"/>
    </source>
</evidence>
<dbReference type="RefSeq" id="XP_002113859.1">
    <property type="nucleotide sequence ID" value="XM_002113823.1"/>
</dbReference>
<feature type="transmembrane region" description="Helical" evidence="7">
    <location>
        <begin position="12"/>
        <end position="31"/>
    </location>
</feature>
<dbReference type="SMART" id="SM00303">
    <property type="entry name" value="GPS"/>
    <property type="match status" value="1"/>
</dbReference>
<dbReference type="PANTHER" id="PTHR12011:SF347">
    <property type="entry name" value="FI21270P1-RELATED"/>
    <property type="match status" value="1"/>
</dbReference>
<dbReference type="GO" id="GO:0005886">
    <property type="term" value="C:plasma membrane"/>
    <property type="evidence" value="ECO:0000318"/>
    <property type="project" value="GO_Central"/>
</dbReference>
<dbReference type="AlphaFoldDB" id="B3S057"/>
<feature type="region of interest" description="Disordered" evidence="6">
    <location>
        <begin position="741"/>
        <end position="760"/>
    </location>
</feature>
<dbReference type="GO" id="GO:0007166">
    <property type="term" value="P:cell surface receptor signaling pathway"/>
    <property type="evidence" value="ECO:0007669"/>
    <property type="project" value="InterPro"/>
</dbReference>
<dbReference type="InterPro" id="IPR057244">
    <property type="entry name" value="GAIN_B"/>
</dbReference>